<dbReference type="Gene3D" id="3.10.450.50">
    <property type="match status" value="1"/>
</dbReference>
<dbReference type="SUPFAM" id="SSF52058">
    <property type="entry name" value="L domain-like"/>
    <property type="match status" value="1"/>
</dbReference>
<dbReference type="InterPro" id="IPR057125">
    <property type="entry name" value="NXF1/2/3/5-like_LRR"/>
</dbReference>
<dbReference type="SMART" id="SM00804">
    <property type="entry name" value="TAP_C"/>
    <property type="match status" value="1"/>
</dbReference>
<dbReference type="GO" id="GO:0003723">
    <property type="term" value="F:RNA binding"/>
    <property type="evidence" value="ECO:0007669"/>
    <property type="project" value="TreeGrafter"/>
</dbReference>
<accession>A0A9P5VLL1</accession>
<keyword evidence="6" id="KW-0509">mRNA transport</keyword>
<dbReference type="InterPro" id="IPR002075">
    <property type="entry name" value="NTF2_dom"/>
</dbReference>
<evidence type="ECO:0000259" key="9">
    <source>
        <dbReference type="PROSITE" id="PS51281"/>
    </source>
</evidence>
<dbReference type="InterPro" id="IPR009060">
    <property type="entry name" value="UBA-like_sf"/>
</dbReference>
<evidence type="ECO:0000313" key="10">
    <source>
        <dbReference type="EMBL" id="KAF9331458.1"/>
    </source>
</evidence>
<dbReference type="InterPro" id="IPR018222">
    <property type="entry name" value="Nuclear_transport_factor_2_euk"/>
</dbReference>
<evidence type="ECO:0000256" key="5">
    <source>
        <dbReference type="ARBA" id="ARBA00022737"/>
    </source>
</evidence>
<dbReference type="Gene3D" id="1.10.8.10">
    <property type="entry name" value="DNA helicase RuvA subunit, C-terminal domain"/>
    <property type="match status" value="1"/>
</dbReference>
<sequence length="521" mass="57249">MKLIIKTTEDSKIIEDGPQNPVRVVHTTGTIDAIREFIRSRHQNGFLNLENMAQDNILRSAQIIPPGSSTGRSDVGAVMMKVASQLFPDITTISFASNGLRSLAPISSVAQFFPNILNLSFKGNEIRNYRDLENLSGTKKLPNLREIIFLDNPLRDRDIAKHKDDISYRSEITRLFPSIQYLDQQPVGPKISFGLGDIVDAKSKTASLPVPIRGNFFDSPDTQAMVLEFLTTYFKLFDTNRTLLEHMYDISATFSVSTNITISPTQRSKGRGGDNWSEYTESARNLSRLKDLSDRTKRLHVGNQDIVKEGLMPLPETKHDLTDASKFSVDAWQTGSLLPAVCIYIMVHGEYEQAPVRGRGYTKSFDRSFIIAPAPPNSSAAQHGWKCLIISDQLTVRQYNGPEAWQPEPELDVPGAVSSAVTSAFNAAGGAPPMTNTATGTTAIAPPPAAGVGPDPNQTPMQGISPEQHVKAQELQQLTGLNYPYSVQCLAAVGWDVQGGVILVNQERANIPADAWQVPRF</sequence>
<dbReference type="SUPFAM" id="SSF46934">
    <property type="entry name" value="UBA-like"/>
    <property type="match status" value="1"/>
</dbReference>
<dbReference type="InterPro" id="IPR032675">
    <property type="entry name" value="LRR_dom_sf"/>
</dbReference>
<evidence type="ECO:0000256" key="6">
    <source>
        <dbReference type="ARBA" id="ARBA00022816"/>
    </source>
</evidence>
<evidence type="ECO:0000256" key="1">
    <source>
        <dbReference type="ARBA" id="ARBA00004123"/>
    </source>
</evidence>
<evidence type="ECO:0000256" key="2">
    <source>
        <dbReference type="ARBA" id="ARBA00009285"/>
    </source>
</evidence>
<name>A0A9P5VLL1_9FUNG</name>
<dbReference type="SUPFAM" id="SSF54427">
    <property type="entry name" value="NTF2-like"/>
    <property type="match status" value="1"/>
</dbReference>
<dbReference type="InterPro" id="IPR030217">
    <property type="entry name" value="NXF_fam"/>
</dbReference>
<dbReference type="GO" id="GO:0016973">
    <property type="term" value="P:poly(A)+ mRNA export from nucleus"/>
    <property type="evidence" value="ECO:0007669"/>
    <property type="project" value="TreeGrafter"/>
</dbReference>
<evidence type="ECO:0000313" key="11">
    <source>
        <dbReference type="Proteomes" id="UP000696485"/>
    </source>
</evidence>
<feature type="domain" description="TAP-C" evidence="9">
    <location>
        <begin position="466"/>
        <end position="519"/>
    </location>
</feature>
<keyword evidence="11" id="KW-1185">Reference proteome</keyword>
<protein>
    <submittedName>
        <fullName evidence="10">Nuclear mRNA export, poly(A)+RNA binding protein</fullName>
    </submittedName>
</protein>
<dbReference type="PROSITE" id="PS50177">
    <property type="entry name" value="NTF2_DOMAIN"/>
    <property type="match status" value="1"/>
</dbReference>
<dbReference type="PROSITE" id="PS51281">
    <property type="entry name" value="TAP_C"/>
    <property type="match status" value="1"/>
</dbReference>
<keyword evidence="3" id="KW-0813">Transport</keyword>
<feature type="domain" description="NTF2" evidence="8">
    <location>
        <begin position="225"/>
        <end position="396"/>
    </location>
</feature>
<keyword evidence="7" id="KW-0539">Nucleus</keyword>
<proteinExistence type="inferred from homology"/>
<dbReference type="EMBL" id="JAAAUY010000321">
    <property type="protein sequence ID" value="KAF9331458.1"/>
    <property type="molecule type" value="Genomic_DNA"/>
</dbReference>
<organism evidence="10 11">
    <name type="scientific">Podila minutissima</name>
    <dbReference type="NCBI Taxonomy" id="64525"/>
    <lineage>
        <taxon>Eukaryota</taxon>
        <taxon>Fungi</taxon>
        <taxon>Fungi incertae sedis</taxon>
        <taxon>Mucoromycota</taxon>
        <taxon>Mortierellomycotina</taxon>
        <taxon>Mortierellomycetes</taxon>
        <taxon>Mortierellales</taxon>
        <taxon>Mortierellaceae</taxon>
        <taxon>Podila</taxon>
    </lineage>
</organism>
<comment type="caution">
    <text evidence="10">The sequence shown here is derived from an EMBL/GenBank/DDBJ whole genome shotgun (WGS) entry which is preliminary data.</text>
</comment>
<dbReference type="PANTHER" id="PTHR10662">
    <property type="entry name" value="NUCLEAR RNA EXPORT FACTOR"/>
    <property type="match status" value="1"/>
</dbReference>
<keyword evidence="5" id="KW-0677">Repeat</keyword>
<evidence type="ECO:0000256" key="4">
    <source>
        <dbReference type="ARBA" id="ARBA00022614"/>
    </source>
</evidence>
<comment type="subcellular location">
    <subcellularLocation>
        <location evidence="1">Nucleus</location>
    </subcellularLocation>
</comment>
<evidence type="ECO:0000259" key="8">
    <source>
        <dbReference type="PROSITE" id="PS50177"/>
    </source>
</evidence>
<evidence type="ECO:0000256" key="7">
    <source>
        <dbReference type="ARBA" id="ARBA00023242"/>
    </source>
</evidence>
<reference evidence="10" key="1">
    <citation type="journal article" date="2020" name="Fungal Divers.">
        <title>Resolving the Mortierellaceae phylogeny through synthesis of multi-gene phylogenetics and phylogenomics.</title>
        <authorList>
            <person name="Vandepol N."/>
            <person name="Liber J."/>
            <person name="Desiro A."/>
            <person name="Na H."/>
            <person name="Kennedy M."/>
            <person name="Barry K."/>
            <person name="Grigoriev I.V."/>
            <person name="Miller A.N."/>
            <person name="O'Donnell K."/>
            <person name="Stajich J.E."/>
            <person name="Bonito G."/>
        </authorList>
    </citation>
    <scope>NUCLEOTIDE SEQUENCE</scope>
    <source>
        <strain evidence="10">NVP1</strain>
    </source>
</reference>
<evidence type="ECO:0000256" key="3">
    <source>
        <dbReference type="ARBA" id="ARBA00022448"/>
    </source>
</evidence>
<dbReference type="Pfam" id="PF22602">
    <property type="entry name" value="NXF_NTF2"/>
    <property type="match status" value="1"/>
</dbReference>
<comment type="similarity">
    <text evidence="2">Belongs to the NXF family.</text>
</comment>
<dbReference type="PANTHER" id="PTHR10662:SF22">
    <property type="entry name" value="NUCLEAR RNA EXPORT FACTOR 1"/>
    <property type="match status" value="1"/>
</dbReference>
<dbReference type="GO" id="GO:0005634">
    <property type="term" value="C:nucleus"/>
    <property type="evidence" value="ECO:0007669"/>
    <property type="project" value="UniProtKB-SubCell"/>
</dbReference>
<gene>
    <name evidence="10" type="primary">MEX67</name>
    <name evidence="10" type="ORF">BG006_005686</name>
</gene>
<dbReference type="AlphaFoldDB" id="A0A9P5VLL1"/>
<dbReference type="InterPro" id="IPR032710">
    <property type="entry name" value="NTF2-like_dom_sf"/>
</dbReference>
<dbReference type="Gene3D" id="3.80.10.10">
    <property type="entry name" value="Ribonuclease Inhibitor"/>
    <property type="match status" value="1"/>
</dbReference>
<dbReference type="Pfam" id="PF24048">
    <property type="entry name" value="LRR_NXF1-5"/>
    <property type="match status" value="1"/>
</dbReference>
<keyword evidence="4" id="KW-0433">Leucine-rich repeat</keyword>
<dbReference type="Pfam" id="PF03943">
    <property type="entry name" value="TAP_C"/>
    <property type="match status" value="1"/>
</dbReference>
<dbReference type="InterPro" id="IPR005637">
    <property type="entry name" value="TAP_C_dom"/>
</dbReference>
<dbReference type="Proteomes" id="UP000696485">
    <property type="component" value="Unassembled WGS sequence"/>
</dbReference>